<gene>
    <name evidence="2" type="ORF">AB675_10800</name>
</gene>
<feature type="compositionally biased region" description="Pro residues" evidence="1">
    <location>
        <begin position="336"/>
        <end position="345"/>
    </location>
</feature>
<feature type="region of interest" description="Disordered" evidence="1">
    <location>
        <begin position="1"/>
        <end position="38"/>
    </location>
</feature>
<feature type="region of interest" description="Disordered" evidence="1">
    <location>
        <begin position="383"/>
        <end position="424"/>
    </location>
</feature>
<proteinExistence type="predicted"/>
<dbReference type="PANTHER" id="PTHR42055">
    <property type="entry name" value="YALI0E03476P"/>
    <property type="match status" value="1"/>
</dbReference>
<evidence type="ECO:0000256" key="1">
    <source>
        <dbReference type="SAM" id="MobiDB-lite"/>
    </source>
</evidence>
<dbReference type="RefSeq" id="XP_018000790.1">
    <property type="nucleotide sequence ID" value="XM_018139596.1"/>
</dbReference>
<name>A0A0N1HRF5_9EURO</name>
<feature type="region of interest" description="Disordered" evidence="1">
    <location>
        <begin position="475"/>
        <end position="494"/>
    </location>
</feature>
<dbReference type="PANTHER" id="PTHR42055:SF1">
    <property type="entry name" value="YALI0E03476P"/>
    <property type="match status" value="1"/>
</dbReference>
<sequence length="494" mass="54596">MAKGVVEQGLPASDTERARGHGTPAVSSTETEGHAEGSGVRIHAVPCLGAYGTGLLASWHCVPMGAYDDHLLAHLRRGEYAQLTKFDGIGAGLFAGQKSHIDDAIKTALNDAKLGTYKTIIEAVSEDHWMSEQPGPMAHYDSKTIKAKYRALADLMDGDSAKGKQELNRLIGSHLHTIWQNTFKNGIAVLKPLPAHSTALVQPALDLAHLLAECPESIMQTSCPPNRPKCSPCVGSRMQVQTPTAFKNSSTIFSLSVVPHPLTMITLNNDTVEHITVKHIRRNTDRDPWLWSVTRDVLGDGRGGPSRILSLKNMVASEFGSSRSLWFTTEQFPTTFNPPPPPPKSPTNDAHPEKEKIEPFPETWLEELDWVFGFSIPRSTIAHGESLPPVPGPERWKGPEGIPADVSKTRPPTDEEKSKEVSLLRRARDTVESKDENILKMRRVAEAWNLADSEVWKFVKAFRARSNLERQAFEKEEAKFGGSKVRGPSRWWHS</sequence>
<accession>A0A0N1HRF5</accession>
<feature type="region of interest" description="Disordered" evidence="1">
    <location>
        <begin position="332"/>
        <end position="354"/>
    </location>
</feature>
<feature type="compositionally biased region" description="Basic and acidic residues" evidence="1">
    <location>
        <begin position="407"/>
        <end position="424"/>
    </location>
</feature>
<protein>
    <submittedName>
        <fullName evidence="2">Uncharacterized protein</fullName>
    </submittedName>
</protein>
<dbReference type="VEuPathDB" id="FungiDB:AB675_10800"/>
<organism evidence="2 3">
    <name type="scientific">Cyphellophora attinorum</name>
    <dbReference type="NCBI Taxonomy" id="1664694"/>
    <lineage>
        <taxon>Eukaryota</taxon>
        <taxon>Fungi</taxon>
        <taxon>Dikarya</taxon>
        <taxon>Ascomycota</taxon>
        <taxon>Pezizomycotina</taxon>
        <taxon>Eurotiomycetes</taxon>
        <taxon>Chaetothyriomycetidae</taxon>
        <taxon>Chaetothyriales</taxon>
        <taxon>Cyphellophoraceae</taxon>
        <taxon>Cyphellophora</taxon>
    </lineage>
</organism>
<dbReference type="GeneID" id="28731476"/>
<keyword evidence="3" id="KW-1185">Reference proteome</keyword>
<comment type="caution">
    <text evidence="2">The sequence shown here is derived from an EMBL/GenBank/DDBJ whole genome shotgun (WGS) entry which is preliminary data.</text>
</comment>
<dbReference type="EMBL" id="LFJN01000011">
    <property type="protein sequence ID" value="KPI40827.1"/>
    <property type="molecule type" value="Genomic_DNA"/>
</dbReference>
<dbReference type="OrthoDB" id="5312133at2759"/>
<dbReference type="Proteomes" id="UP000038010">
    <property type="component" value="Unassembled WGS sequence"/>
</dbReference>
<reference evidence="2 3" key="1">
    <citation type="submission" date="2015-06" db="EMBL/GenBank/DDBJ databases">
        <title>Draft genome of the ant-associated black yeast Phialophora attae CBS 131958.</title>
        <authorList>
            <person name="Moreno L.F."/>
            <person name="Stielow B.J."/>
            <person name="de Hoog S."/>
            <person name="Vicente V.A."/>
            <person name="Weiss V.A."/>
            <person name="de Vries M."/>
            <person name="Cruz L.M."/>
            <person name="Souza E.M."/>
        </authorList>
    </citation>
    <scope>NUCLEOTIDE SEQUENCE [LARGE SCALE GENOMIC DNA]</scope>
    <source>
        <strain evidence="2 3">CBS 131958</strain>
    </source>
</reference>
<dbReference type="AlphaFoldDB" id="A0A0N1HRF5"/>
<evidence type="ECO:0000313" key="2">
    <source>
        <dbReference type="EMBL" id="KPI40827.1"/>
    </source>
</evidence>
<evidence type="ECO:0000313" key="3">
    <source>
        <dbReference type="Proteomes" id="UP000038010"/>
    </source>
</evidence>